<feature type="compositionally biased region" description="Pro residues" evidence="1">
    <location>
        <begin position="170"/>
        <end position="179"/>
    </location>
</feature>
<feature type="region of interest" description="Disordered" evidence="1">
    <location>
        <begin position="120"/>
        <end position="143"/>
    </location>
</feature>
<feature type="compositionally biased region" description="Basic residues" evidence="1">
    <location>
        <begin position="372"/>
        <end position="392"/>
    </location>
</feature>
<feature type="compositionally biased region" description="Polar residues" evidence="1">
    <location>
        <begin position="211"/>
        <end position="222"/>
    </location>
</feature>
<proteinExistence type="predicted"/>
<dbReference type="GO" id="GO:0009555">
    <property type="term" value="P:pollen development"/>
    <property type="evidence" value="ECO:0007669"/>
    <property type="project" value="EnsemblPlants"/>
</dbReference>
<feature type="non-terminal residue" evidence="2">
    <location>
        <position position="413"/>
    </location>
</feature>
<dbReference type="eggNOG" id="ENOG502S0F7">
    <property type="taxonomic scope" value="Eukaryota"/>
</dbReference>
<evidence type="ECO:0000313" key="3">
    <source>
        <dbReference type="Proteomes" id="UP000030689"/>
    </source>
</evidence>
<dbReference type="KEGG" id="eus:EUTSA_v10019657mg"/>
<name>V4JSU5_EUTSA</name>
<gene>
    <name evidence="2" type="ORF">EUTSA_v10019657mg</name>
</gene>
<dbReference type="OrthoDB" id="1296610at2759"/>
<evidence type="ECO:0000256" key="1">
    <source>
        <dbReference type="SAM" id="MobiDB-lite"/>
    </source>
</evidence>
<dbReference type="AlphaFoldDB" id="V4JSU5"/>
<dbReference type="GO" id="GO:0009567">
    <property type="term" value="P:double fertilization forming a zygote and endosperm"/>
    <property type="evidence" value="ECO:0007669"/>
    <property type="project" value="EnsemblPlants"/>
</dbReference>
<feature type="region of interest" description="Disordered" evidence="1">
    <location>
        <begin position="301"/>
        <end position="413"/>
    </location>
</feature>
<dbReference type="Gramene" id="ESQ28390">
    <property type="protein sequence ID" value="ESQ28390"/>
    <property type="gene ID" value="EUTSA_v10019657mg"/>
</dbReference>
<feature type="compositionally biased region" description="Basic residues" evidence="1">
    <location>
        <begin position="322"/>
        <end position="336"/>
    </location>
</feature>
<feature type="compositionally biased region" description="Basic residues" evidence="1">
    <location>
        <begin position="302"/>
        <end position="312"/>
    </location>
</feature>
<feature type="compositionally biased region" description="Low complexity" evidence="1">
    <location>
        <begin position="248"/>
        <end position="260"/>
    </location>
</feature>
<feature type="region of interest" description="Disordered" evidence="1">
    <location>
        <begin position="167"/>
        <end position="287"/>
    </location>
</feature>
<dbReference type="EMBL" id="KI517953">
    <property type="protein sequence ID" value="ESQ28390.1"/>
    <property type="molecule type" value="Genomic_DNA"/>
</dbReference>
<sequence>MEPDNVERNLQSLRRLYGLVDSNARDKYVPEAYKLDDNTLFLLKRLLDFATHELFVTQSKILAKLLGLSLPGTDLQPSNVEKSKPSKKDGLTQEIGDAIERIDTQLSALSLFASSRRVESDDRTRSCKSEEGRQSFQPPLSGIRSTYMPMSHKVISVSNDNDQFVQIKSRPPPLLPPPIGVKKPSQSSTISQKMLQSGIMKPTLLDHESETASWRTRTGTSSEYDDEELVSFDQTASSSASNWDSQAESVTDSDSESVSSYPPQSGIDDSEVSSSFPSYGKGKRVRSRDLLKRLTHKVGQVFHHHHHHHHRSNDKDQGHKSLPWKHLQRNFHHKQKEKAVERRQMKSESKGLTKHKQRRDGQFHGLVEQMMRHRRRHSKKKNLKLQSHGKKSHWWETLKKRQRRGVKFPNTGR</sequence>
<dbReference type="Proteomes" id="UP000030689">
    <property type="component" value="Unassembled WGS sequence"/>
</dbReference>
<accession>V4JSU5</accession>
<evidence type="ECO:0000313" key="2">
    <source>
        <dbReference type="EMBL" id="ESQ28390.1"/>
    </source>
</evidence>
<organism evidence="2 3">
    <name type="scientific">Eutrema salsugineum</name>
    <name type="common">Saltwater cress</name>
    <name type="synonym">Sisymbrium salsugineum</name>
    <dbReference type="NCBI Taxonomy" id="72664"/>
    <lineage>
        <taxon>Eukaryota</taxon>
        <taxon>Viridiplantae</taxon>
        <taxon>Streptophyta</taxon>
        <taxon>Embryophyta</taxon>
        <taxon>Tracheophyta</taxon>
        <taxon>Spermatophyta</taxon>
        <taxon>Magnoliopsida</taxon>
        <taxon>eudicotyledons</taxon>
        <taxon>Gunneridae</taxon>
        <taxon>Pentapetalae</taxon>
        <taxon>rosids</taxon>
        <taxon>malvids</taxon>
        <taxon>Brassicales</taxon>
        <taxon>Brassicaceae</taxon>
        <taxon>Eutremeae</taxon>
        <taxon>Eutrema</taxon>
    </lineage>
</organism>
<protein>
    <submittedName>
        <fullName evidence="2">Uncharacterized protein</fullName>
    </submittedName>
</protein>
<keyword evidence="3" id="KW-1185">Reference proteome</keyword>
<reference evidence="2 3" key="1">
    <citation type="journal article" date="2013" name="Front. Plant Sci.">
        <title>The Reference Genome of the Halophytic Plant Eutrema salsugineum.</title>
        <authorList>
            <person name="Yang R."/>
            <person name="Jarvis D.E."/>
            <person name="Chen H."/>
            <person name="Beilstein M.A."/>
            <person name="Grimwood J."/>
            <person name="Jenkins J."/>
            <person name="Shu S."/>
            <person name="Prochnik S."/>
            <person name="Xin M."/>
            <person name="Ma C."/>
            <person name="Schmutz J."/>
            <person name="Wing R.A."/>
            <person name="Mitchell-Olds T."/>
            <person name="Schumaker K.S."/>
            <person name="Wang X."/>
        </authorList>
    </citation>
    <scope>NUCLEOTIDE SEQUENCE [LARGE SCALE GENOMIC DNA]</scope>
</reference>
<feature type="compositionally biased region" description="Basic and acidic residues" evidence="1">
    <location>
        <begin position="120"/>
        <end position="133"/>
    </location>
</feature>
<feature type="compositionally biased region" description="Polar residues" evidence="1">
    <location>
        <begin position="184"/>
        <end position="195"/>
    </location>
</feature>
<feature type="compositionally biased region" description="Basic and acidic residues" evidence="1">
    <location>
        <begin position="337"/>
        <end position="351"/>
    </location>
</feature>
<feature type="compositionally biased region" description="Polar residues" evidence="1">
    <location>
        <begin position="232"/>
        <end position="247"/>
    </location>
</feature>